<proteinExistence type="predicted"/>
<reference evidence="1 2" key="1">
    <citation type="submission" date="2015-12" db="EMBL/GenBank/DDBJ databases">
        <title>Draft genome sequence of Moniliophthora roreri, the causal agent of frosty pod rot of cacao.</title>
        <authorList>
            <person name="Aime M.C."/>
            <person name="Diaz-Valderrama J.R."/>
            <person name="Kijpornyongpan T."/>
            <person name="Phillips-Mora W."/>
        </authorList>
    </citation>
    <scope>NUCLEOTIDE SEQUENCE [LARGE SCALE GENOMIC DNA]</scope>
    <source>
        <strain evidence="1 2">MCA 2952</strain>
    </source>
</reference>
<accession>A0A0W0F721</accession>
<dbReference type="Proteomes" id="UP000054988">
    <property type="component" value="Unassembled WGS sequence"/>
</dbReference>
<organism evidence="1 2">
    <name type="scientific">Moniliophthora roreri</name>
    <name type="common">Frosty pod rot fungus</name>
    <name type="synonym">Monilia roreri</name>
    <dbReference type="NCBI Taxonomy" id="221103"/>
    <lineage>
        <taxon>Eukaryota</taxon>
        <taxon>Fungi</taxon>
        <taxon>Dikarya</taxon>
        <taxon>Basidiomycota</taxon>
        <taxon>Agaricomycotina</taxon>
        <taxon>Agaricomycetes</taxon>
        <taxon>Agaricomycetidae</taxon>
        <taxon>Agaricales</taxon>
        <taxon>Marasmiineae</taxon>
        <taxon>Marasmiaceae</taxon>
        <taxon>Moniliophthora</taxon>
    </lineage>
</organism>
<dbReference type="PROSITE" id="PS51257">
    <property type="entry name" value="PROKAR_LIPOPROTEIN"/>
    <property type="match status" value="1"/>
</dbReference>
<dbReference type="EMBL" id="LATX01002253">
    <property type="protein sequence ID" value="KTB32138.1"/>
    <property type="molecule type" value="Genomic_DNA"/>
</dbReference>
<dbReference type="AlphaFoldDB" id="A0A0W0F721"/>
<name>A0A0W0F721_MONRR</name>
<evidence type="ECO:0000313" key="2">
    <source>
        <dbReference type="Proteomes" id="UP000054988"/>
    </source>
</evidence>
<protein>
    <submittedName>
        <fullName evidence="1">Uncharacterized protein</fullName>
    </submittedName>
</protein>
<comment type="caution">
    <text evidence="1">The sequence shown here is derived from an EMBL/GenBank/DDBJ whole genome shotgun (WGS) entry which is preliminary data.</text>
</comment>
<evidence type="ECO:0000313" key="1">
    <source>
        <dbReference type="EMBL" id="KTB32138.1"/>
    </source>
</evidence>
<gene>
    <name evidence="1" type="ORF">WG66_15281</name>
</gene>
<sequence>MSQPSHRRLHAIFTNTNPFALSLVPFTLSSCLSLPLLPKFSFRARWYLWKKLGCFVVGAGSPPNSLRFPLSLHRNRNMLTRAFTTNRSKLFCGIFGGRGKGRGVVRQGGEYYIFYPSGLLSPTGLGNAERED</sequence>